<name>A0A4S3JFP3_9EURO</name>
<evidence type="ECO:0000256" key="1">
    <source>
        <dbReference type="SAM" id="Phobius"/>
    </source>
</evidence>
<dbReference type="VEuPathDB" id="FungiDB:EYZ11_006519"/>
<evidence type="ECO:0000313" key="2">
    <source>
        <dbReference type="EMBL" id="THC94010.1"/>
    </source>
</evidence>
<proteinExistence type="predicted"/>
<dbReference type="EMBL" id="SOSA01000231">
    <property type="protein sequence ID" value="THC94010.1"/>
    <property type="molecule type" value="Genomic_DNA"/>
</dbReference>
<keyword evidence="1" id="KW-0472">Membrane</keyword>
<dbReference type="Gene3D" id="3.30.710.10">
    <property type="entry name" value="Potassium Channel Kv1.1, Chain A"/>
    <property type="match status" value="1"/>
</dbReference>
<feature type="transmembrane region" description="Helical" evidence="1">
    <location>
        <begin position="190"/>
        <end position="210"/>
    </location>
</feature>
<evidence type="ECO:0008006" key="4">
    <source>
        <dbReference type="Google" id="ProtNLM"/>
    </source>
</evidence>
<keyword evidence="1" id="KW-0812">Transmembrane</keyword>
<keyword evidence="1" id="KW-1133">Transmembrane helix</keyword>
<dbReference type="Proteomes" id="UP000308092">
    <property type="component" value="Unassembled WGS sequence"/>
</dbReference>
<accession>A0A4S3JFP3</accession>
<dbReference type="PANTHER" id="PTHR47843:SF5">
    <property type="entry name" value="BTB_POZ DOMAIN PROTEIN"/>
    <property type="match status" value="1"/>
</dbReference>
<dbReference type="InterPro" id="IPR011333">
    <property type="entry name" value="SKP1/BTB/POZ_sf"/>
</dbReference>
<dbReference type="AlphaFoldDB" id="A0A4S3JFP3"/>
<comment type="caution">
    <text evidence="2">The sequence shown here is derived from an EMBL/GenBank/DDBJ whole genome shotgun (WGS) entry which is preliminary data.</text>
</comment>
<organism evidence="2 3">
    <name type="scientific">Aspergillus tanneri</name>
    <dbReference type="NCBI Taxonomy" id="1220188"/>
    <lineage>
        <taxon>Eukaryota</taxon>
        <taxon>Fungi</taxon>
        <taxon>Dikarya</taxon>
        <taxon>Ascomycota</taxon>
        <taxon>Pezizomycotina</taxon>
        <taxon>Eurotiomycetes</taxon>
        <taxon>Eurotiomycetidae</taxon>
        <taxon>Eurotiales</taxon>
        <taxon>Aspergillaceae</taxon>
        <taxon>Aspergillus</taxon>
        <taxon>Aspergillus subgen. Circumdati</taxon>
    </lineage>
</organism>
<dbReference type="PANTHER" id="PTHR47843">
    <property type="entry name" value="BTB DOMAIN-CONTAINING PROTEIN-RELATED"/>
    <property type="match status" value="1"/>
</dbReference>
<protein>
    <recommendedName>
        <fullName evidence="4">BTB domain-containing protein</fullName>
    </recommendedName>
</protein>
<gene>
    <name evidence="2" type="ORF">EYZ11_006519</name>
</gene>
<reference evidence="2 3" key="1">
    <citation type="submission" date="2019-03" db="EMBL/GenBank/DDBJ databases">
        <title>The genome sequence of a newly discovered highly antifungal drug resistant Aspergillus species, Aspergillus tanneri NIH 1004.</title>
        <authorList>
            <person name="Mounaud S."/>
            <person name="Singh I."/>
            <person name="Joardar V."/>
            <person name="Pakala S."/>
            <person name="Pakala S."/>
            <person name="Venepally P."/>
            <person name="Hoover J."/>
            <person name="Nierman W."/>
            <person name="Chung J."/>
            <person name="Losada L."/>
        </authorList>
    </citation>
    <scope>NUCLEOTIDE SEQUENCE [LARGE SCALE GENOMIC DNA]</scope>
    <source>
        <strain evidence="2 3">NIH1004</strain>
    </source>
</reference>
<keyword evidence="3" id="KW-1185">Reference proteome</keyword>
<sequence length="247" mass="27521">MYEMSDGSTHIVDKLLQYFYTGDYTGLSEEDDSAHSHMSALQLHARLFALADKYDVKDLCALSAEKYSSRLEKDFNVVEFLESIPDVYHLTAPQVQTLRNLVLHFARKNLENALHHSLHSKIYDDITTCDTEYVAAAAIPGLLALASNNWAPDPKRAVGMAIQIGVGSMGGAAASNFYRSTDSPRYRLGHSLVLAFTALVLLTTVLYYVICKRLNARRDAMGASEHGYSEEELLSMGDKAPTFRYRV</sequence>
<evidence type="ECO:0000313" key="3">
    <source>
        <dbReference type="Proteomes" id="UP000308092"/>
    </source>
</evidence>